<evidence type="ECO:0000313" key="9">
    <source>
        <dbReference type="Proteomes" id="UP000345637"/>
    </source>
</evidence>
<feature type="domain" description="Acylphosphatase-like" evidence="7">
    <location>
        <begin position="314"/>
        <end position="371"/>
    </location>
</feature>
<keyword evidence="3" id="KW-0804">Transcription</keyword>
<proteinExistence type="inferred from homology"/>
<dbReference type="Proteomes" id="UP000345637">
    <property type="component" value="Unassembled WGS sequence"/>
</dbReference>
<sequence length="417" mass="46018">MRNIHFQHNALSAAEITSRRLYKLHRVRLFSPALCRVNRGSKIIVQGASQMQATPQQLIILPADVELEVINQPDNGLFCSDLLSLTVDLLADFKARYMSEPPPGRLTSLCAPMTPELSFMWQNVLQAVRGGLSTELQHHQTMGLLLALQQAGYAGPLLNERQQDLTGQVRQIIMLSPAEAWSVPRVAKMLFLGESTLRRRLQLESQSFRLIVEEVRMAYALGQLQSTSLPIGEIALNSGYQSGSRFTARFRQHYGPVAEACTLTRICYSVHQGRPKKERNDGDNLHNGMGLWLGSGRGVSLLDAAGGATPGADGYARNLDDGSVEVLACGEEDQVAALIAWLKAGGPRSARVDRVNTEPSSTHQRVAKICHSLLNALHRFRQAGNFGGLFGRPFREQTVEIAAVAFLFAKLIRHRLH</sequence>
<dbReference type="Gene3D" id="3.30.70.100">
    <property type="match status" value="1"/>
</dbReference>
<name>A0A485A4F8_RAOPL</name>
<comment type="caution">
    <text evidence="4">Lacks conserved residue(s) required for the propagation of feature annotation.</text>
</comment>
<dbReference type="PROSITE" id="PS51160">
    <property type="entry name" value="ACYLPHOSPHATASE_3"/>
    <property type="match status" value="1"/>
</dbReference>
<dbReference type="InterPro" id="IPR009057">
    <property type="entry name" value="Homeodomain-like_sf"/>
</dbReference>
<gene>
    <name evidence="8" type="primary">yccX</name>
    <name evidence="8" type="ORF">NCTC12998_00350</name>
</gene>
<reference evidence="8 9" key="1">
    <citation type="submission" date="2019-03" db="EMBL/GenBank/DDBJ databases">
        <authorList>
            <consortium name="Pathogen Informatics"/>
        </authorList>
    </citation>
    <scope>NUCLEOTIDE SEQUENCE [LARGE SCALE GENOMIC DNA]</scope>
    <source>
        <strain evidence="8 9">NCTC12998</strain>
    </source>
</reference>
<evidence type="ECO:0000259" key="6">
    <source>
        <dbReference type="PROSITE" id="PS01124"/>
    </source>
</evidence>
<evidence type="ECO:0000256" key="5">
    <source>
        <dbReference type="RuleBase" id="RU004168"/>
    </source>
</evidence>
<evidence type="ECO:0000256" key="3">
    <source>
        <dbReference type="ARBA" id="ARBA00023163"/>
    </source>
</evidence>
<dbReference type="EMBL" id="CAADJE010000002">
    <property type="protein sequence ID" value="VFS56317.1"/>
    <property type="molecule type" value="Genomic_DNA"/>
</dbReference>
<dbReference type="GO" id="GO:0005829">
    <property type="term" value="C:cytosol"/>
    <property type="evidence" value="ECO:0007669"/>
    <property type="project" value="TreeGrafter"/>
</dbReference>
<evidence type="ECO:0000259" key="7">
    <source>
        <dbReference type="PROSITE" id="PS51160"/>
    </source>
</evidence>
<dbReference type="PANTHER" id="PTHR47894">
    <property type="entry name" value="HTH-TYPE TRANSCRIPTIONAL REGULATOR GADX"/>
    <property type="match status" value="1"/>
</dbReference>
<dbReference type="AlphaFoldDB" id="A0A485A4F8"/>
<feature type="domain" description="HTH araC/xylS-type" evidence="6">
    <location>
        <begin position="167"/>
        <end position="255"/>
    </location>
</feature>
<accession>A0A485A4F8</accession>
<keyword evidence="2" id="KW-0238">DNA-binding</keyword>
<dbReference type="GO" id="GO:0000976">
    <property type="term" value="F:transcription cis-regulatory region binding"/>
    <property type="evidence" value="ECO:0007669"/>
    <property type="project" value="TreeGrafter"/>
</dbReference>
<dbReference type="Pfam" id="PF00708">
    <property type="entry name" value="Acylphosphatase"/>
    <property type="match status" value="1"/>
</dbReference>
<keyword evidence="1" id="KW-0805">Transcription regulation</keyword>
<evidence type="ECO:0000256" key="4">
    <source>
        <dbReference type="PROSITE-ProRule" id="PRU00520"/>
    </source>
</evidence>
<evidence type="ECO:0000256" key="2">
    <source>
        <dbReference type="ARBA" id="ARBA00023125"/>
    </source>
</evidence>
<dbReference type="Gene3D" id="1.10.10.60">
    <property type="entry name" value="Homeodomain-like"/>
    <property type="match status" value="1"/>
</dbReference>
<dbReference type="PROSITE" id="PS01124">
    <property type="entry name" value="HTH_ARAC_FAMILY_2"/>
    <property type="match status" value="1"/>
</dbReference>
<dbReference type="PANTHER" id="PTHR47894:SF4">
    <property type="entry name" value="HTH-TYPE TRANSCRIPTIONAL REGULATOR GADX"/>
    <property type="match status" value="1"/>
</dbReference>
<dbReference type="GO" id="GO:0003700">
    <property type="term" value="F:DNA-binding transcription factor activity"/>
    <property type="evidence" value="ECO:0007669"/>
    <property type="project" value="InterPro"/>
</dbReference>
<protein>
    <submittedName>
        <fullName evidence="8">Acylphosphatase</fullName>
        <ecNumber evidence="8">3.6.1.7</ecNumber>
    </submittedName>
</protein>
<dbReference type="InterPro" id="IPR018060">
    <property type="entry name" value="HTH_AraC"/>
</dbReference>
<comment type="similarity">
    <text evidence="5">Belongs to the acylphosphatase family.</text>
</comment>
<dbReference type="SMART" id="SM00342">
    <property type="entry name" value="HTH_ARAC"/>
    <property type="match status" value="1"/>
</dbReference>
<dbReference type="EC" id="3.6.1.7" evidence="8"/>
<evidence type="ECO:0000256" key="1">
    <source>
        <dbReference type="ARBA" id="ARBA00023015"/>
    </source>
</evidence>
<dbReference type="GO" id="GO:0003998">
    <property type="term" value="F:acylphosphatase activity"/>
    <property type="evidence" value="ECO:0007669"/>
    <property type="project" value="UniProtKB-EC"/>
</dbReference>
<dbReference type="InterPro" id="IPR001792">
    <property type="entry name" value="Acylphosphatase-like_dom"/>
</dbReference>
<keyword evidence="8" id="KW-0378">Hydrolase</keyword>
<dbReference type="InterPro" id="IPR036046">
    <property type="entry name" value="Acylphosphatase-like_dom_sf"/>
</dbReference>
<dbReference type="Pfam" id="PF12833">
    <property type="entry name" value="HTH_18"/>
    <property type="match status" value="1"/>
</dbReference>
<dbReference type="PROSITE" id="PS00151">
    <property type="entry name" value="ACYLPHOSPHATASE_2"/>
    <property type="match status" value="1"/>
</dbReference>
<dbReference type="InterPro" id="IPR017968">
    <property type="entry name" value="Acylphosphatase_CS"/>
</dbReference>
<dbReference type="SUPFAM" id="SSF54975">
    <property type="entry name" value="Acylphosphatase/BLUF domain-like"/>
    <property type="match status" value="1"/>
</dbReference>
<organism evidence="8 9">
    <name type="scientific">Raoultella planticola</name>
    <name type="common">Klebsiella planticola</name>
    <dbReference type="NCBI Taxonomy" id="575"/>
    <lineage>
        <taxon>Bacteria</taxon>
        <taxon>Pseudomonadati</taxon>
        <taxon>Pseudomonadota</taxon>
        <taxon>Gammaproteobacteria</taxon>
        <taxon>Enterobacterales</taxon>
        <taxon>Enterobacteriaceae</taxon>
        <taxon>Klebsiella/Raoultella group</taxon>
        <taxon>Raoultella</taxon>
    </lineage>
</organism>
<evidence type="ECO:0000313" key="8">
    <source>
        <dbReference type="EMBL" id="VFS56317.1"/>
    </source>
</evidence>
<dbReference type="SUPFAM" id="SSF46689">
    <property type="entry name" value="Homeodomain-like"/>
    <property type="match status" value="1"/>
</dbReference>